<protein>
    <submittedName>
        <fullName evidence="2">PIG-L family deacetylase</fullName>
    </submittedName>
</protein>
<accession>A0A4R9B767</accession>
<dbReference type="Pfam" id="PF02585">
    <property type="entry name" value="PIG-L"/>
    <property type="match status" value="1"/>
</dbReference>
<dbReference type="RefSeq" id="WP_134523775.1">
    <property type="nucleotide sequence ID" value="NZ_SOHH01000066.1"/>
</dbReference>
<organism evidence="2 3">
    <name type="scientific">Cryobacterium fucosi</name>
    <dbReference type="NCBI Taxonomy" id="1259157"/>
    <lineage>
        <taxon>Bacteria</taxon>
        <taxon>Bacillati</taxon>
        <taxon>Actinomycetota</taxon>
        <taxon>Actinomycetes</taxon>
        <taxon>Micrococcales</taxon>
        <taxon>Microbacteriaceae</taxon>
        <taxon>Cryobacterium</taxon>
    </lineage>
</organism>
<dbReference type="InterPro" id="IPR024078">
    <property type="entry name" value="LmbE-like_dom_sf"/>
</dbReference>
<dbReference type="InterPro" id="IPR003737">
    <property type="entry name" value="GlcNAc_PI_deacetylase-related"/>
</dbReference>
<sequence>MTANLLPAWRRVLVVVAHPDDESFGLGAVLASFVGSGCEVSVLCLTRGEASTLHGVAGDLAKIRGAELAGAARELGIGRVELRDYPDGQLYDVPLTVLIDEIATFAAGQRGDGILVFDPSGVTGHPDHRRATEAALAFAQIHGSPVLGWTLPSAVALALQTEYGAPFLGHAPADIDMVVSVDRATQKKAVACHPSQAVPGHVLWRRLELLGPHEHLRWLHGDESQAVRDNDPALDRAHNHQERIS</sequence>
<proteinExistence type="predicted"/>
<dbReference type="SUPFAM" id="SSF102588">
    <property type="entry name" value="LmbE-like"/>
    <property type="match status" value="1"/>
</dbReference>
<keyword evidence="3" id="KW-1185">Reference proteome</keyword>
<keyword evidence="1" id="KW-0862">Zinc</keyword>
<dbReference type="PANTHER" id="PTHR12993">
    <property type="entry name" value="N-ACETYLGLUCOSAMINYL-PHOSPHATIDYLINOSITOL DE-N-ACETYLASE-RELATED"/>
    <property type="match status" value="1"/>
</dbReference>
<name>A0A4R9B767_9MICO</name>
<dbReference type="GO" id="GO:0016137">
    <property type="term" value="P:glycoside metabolic process"/>
    <property type="evidence" value="ECO:0007669"/>
    <property type="project" value="UniProtKB-ARBA"/>
</dbReference>
<comment type="caution">
    <text evidence="2">The sequence shown here is derived from an EMBL/GenBank/DDBJ whole genome shotgun (WGS) entry which is preliminary data.</text>
</comment>
<dbReference type="Proteomes" id="UP000298313">
    <property type="component" value="Unassembled WGS sequence"/>
</dbReference>
<evidence type="ECO:0000313" key="2">
    <source>
        <dbReference type="EMBL" id="TFD76927.1"/>
    </source>
</evidence>
<evidence type="ECO:0000313" key="3">
    <source>
        <dbReference type="Proteomes" id="UP000298313"/>
    </source>
</evidence>
<dbReference type="OrthoDB" id="3514174at2"/>
<evidence type="ECO:0000256" key="1">
    <source>
        <dbReference type="ARBA" id="ARBA00022833"/>
    </source>
</evidence>
<dbReference type="Gene3D" id="3.40.50.10320">
    <property type="entry name" value="LmbE-like"/>
    <property type="match status" value="1"/>
</dbReference>
<dbReference type="PANTHER" id="PTHR12993:SF11">
    <property type="entry name" value="N-ACETYLGLUCOSAMINYL-PHOSPHATIDYLINOSITOL DE-N-ACETYLASE"/>
    <property type="match status" value="1"/>
</dbReference>
<dbReference type="AlphaFoldDB" id="A0A4R9B767"/>
<gene>
    <name evidence="2" type="ORF">E3T48_09250</name>
</gene>
<dbReference type="GO" id="GO:0016811">
    <property type="term" value="F:hydrolase activity, acting on carbon-nitrogen (but not peptide) bonds, in linear amides"/>
    <property type="evidence" value="ECO:0007669"/>
    <property type="project" value="TreeGrafter"/>
</dbReference>
<reference evidence="2 3" key="1">
    <citation type="submission" date="2019-03" db="EMBL/GenBank/DDBJ databases">
        <title>Genomics of glacier-inhabiting Cryobacterium strains.</title>
        <authorList>
            <person name="Liu Q."/>
            <person name="Xin Y.-H."/>
        </authorList>
    </citation>
    <scope>NUCLEOTIDE SEQUENCE [LARGE SCALE GENOMIC DNA]</scope>
    <source>
        <strain evidence="2 3">Hh4</strain>
    </source>
</reference>
<dbReference type="EMBL" id="SOHH01000066">
    <property type="protein sequence ID" value="TFD76927.1"/>
    <property type="molecule type" value="Genomic_DNA"/>
</dbReference>